<sequence length="141" mass="15629">MVGMVDRVVDERCVGMESTLCVIGVTHGEGMMHEVVNEGLVIEARVEAMWIANVSLGYEEFELIYKPQGDVGNEMVGQNSNALVPCNIDTDFGLNSLNWDCVEEIHVEEVDNVMVSYIETNFVVSRDVHHKVRSVNAIVGT</sequence>
<comment type="caution">
    <text evidence="1">The sequence shown here is derived from an EMBL/GenBank/DDBJ whole genome shotgun (WGS) entry which is preliminary data.</text>
</comment>
<proteinExistence type="predicted"/>
<protein>
    <submittedName>
        <fullName evidence="1">Uncharacterized protein</fullName>
    </submittedName>
</protein>
<accession>A0ABR2EDQ2</accession>
<gene>
    <name evidence="1" type="ORF">V6N12_009851</name>
</gene>
<reference evidence="1 2" key="1">
    <citation type="journal article" date="2024" name="G3 (Bethesda)">
        <title>Genome assembly of Hibiscus sabdariffa L. provides insights into metabolisms of medicinal natural products.</title>
        <authorList>
            <person name="Kim T."/>
        </authorList>
    </citation>
    <scope>NUCLEOTIDE SEQUENCE [LARGE SCALE GENOMIC DNA]</scope>
    <source>
        <strain evidence="1">TK-2024</strain>
        <tissue evidence="1">Old leaves</tissue>
    </source>
</reference>
<evidence type="ECO:0000313" key="2">
    <source>
        <dbReference type="Proteomes" id="UP001472677"/>
    </source>
</evidence>
<organism evidence="1 2">
    <name type="scientific">Hibiscus sabdariffa</name>
    <name type="common">roselle</name>
    <dbReference type="NCBI Taxonomy" id="183260"/>
    <lineage>
        <taxon>Eukaryota</taxon>
        <taxon>Viridiplantae</taxon>
        <taxon>Streptophyta</taxon>
        <taxon>Embryophyta</taxon>
        <taxon>Tracheophyta</taxon>
        <taxon>Spermatophyta</taxon>
        <taxon>Magnoliopsida</taxon>
        <taxon>eudicotyledons</taxon>
        <taxon>Gunneridae</taxon>
        <taxon>Pentapetalae</taxon>
        <taxon>rosids</taxon>
        <taxon>malvids</taxon>
        <taxon>Malvales</taxon>
        <taxon>Malvaceae</taxon>
        <taxon>Malvoideae</taxon>
        <taxon>Hibiscus</taxon>
    </lineage>
</organism>
<name>A0ABR2EDQ2_9ROSI</name>
<evidence type="ECO:0000313" key="1">
    <source>
        <dbReference type="EMBL" id="KAK8557622.1"/>
    </source>
</evidence>
<keyword evidence="2" id="KW-1185">Reference proteome</keyword>
<dbReference type="Proteomes" id="UP001472677">
    <property type="component" value="Unassembled WGS sequence"/>
</dbReference>
<dbReference type="EMBL" id="JBBPBM010000016">
    <property type="protein sequence ID" value="KAK8557622.1"/>
    <property type="molecule type" value="Genomic_DNA"/>
</dbReference>